<evidence type="ECO:0000313" key="2">
    <source>
        <dbReference type="Proteomes" id="UP000509579"/>
    </source>
</evidence>
<dbReference type="InterPro" id="IPR025518">
    <property type="entry name" value="DUF4406"/>
</dbReference>
<dbReference type="RefSeq" id="WP_175503501.1">
    <property type="nucleotide sequence ID" value="NZ_CP054840.1"/>
</dbReference>
<dbReference type="KEGG" id="aant:HUK68_06730"/>
<dbReference type="Proteomes" id="UP000509579">
    <property type="component" value="Chromosome"/>
</dbReference>
<sequence length="172" mass="18560">MGTQILRIVLLKLALVGGGAMGWRIARHVLADQVRRAGQVLLGKQDLRCIVSMLSVIQTRQGAKRVYLAGPMSGLPELNYPAFNAKAAELRARGWHVENPAENPAPPCGTWQGYMRMSLWQLMTCEAIYLMPGWAASKGAAMEFSVAQQLGLEIIESVSVLTSPKAAAISAA</sequence>
<dbReference type="SUPFAM" id="SSF52309">
    <property type="entry name" value="N-(deoxy)ribosyltransferase-like"/>
    <property type="match status" value="1"/>
</dbReference>
<protein>
    <submittedName>
        <fullName evidence="1">DUF4406 domain-containing protein</fullName>
    </submittedName>
</protein>
<keyword evidence="2" id="KW-1185">Reference proteome</keyword>
<proteinExistence type="predicted"/>
<dbReference type="Pfam" id="PF14359">
    <property type="entry name" value="DUF4406"/>
    <property type="match status" value="1"/>
</dbReference>
<dbReference type="AlphaFoldDB" id="A0A6N1WZW1"/>
<dbReference type="Gene3D" id="3.40.50.10400">
    <property type="entry name" value="Hypothetical protein PA1492"/>
    <property type="match status" value="1"/>
</dbReference>
<accession>A0A6N1WZW1</accession>
<gene>
    <name evidence="1" type="ORF">HUK68_06730</name>
</gene>
<reference evidence="1 2" key="1">
    <citation type="submission" date="2020-06" db="EMBL/GenBank/DDBJ databases">
        <title>Acidovorax antarctica sp. nov., isolated from Corinth ice sheet soil, Antarctic Fields Peninsula.</title>
        <authorList>
            <person name="Xu Q."/>
            <person name="Peng F."/>
        </authorList>
    </citation>
    <scope>NUCLEOTIDE SEQUENCE [LARGE SCALE GENOMIC DNA]</scope>
    <source>
        <strain evidence="1 2">16-35-5</strain>
    </source>
</reference>
<dbReference type="EMBL" id="CP054840">
    <property type="protein sequence ID" value="QKV52621.1"/>
    <property type="molecule type" value="Genomic_DNA"/>
</dbReference>
<evidence type="ECO:0000313" key="1">
    <source>
        <dbReference type="EMBL" id="QKV52621.1"/>
    </source>
</evidence>
<organism evidence="1 2">
    <name type="scientific">Comamonas antarctica</name>
    <dbReference type="NCBI Taxonomy" id="2743470"/>
    <lineage>
        <taxon>Bacteria</taxon>
        <taxon>Pseudomonadati</taxon>
        <taxon>Pseudomonadota</taxon>
        <taxon>Betaproteobacteria</taxon>
        <taxon>Burkholderiales</taxon>
        <taxon>Comamonadaceae</taxon>
        <taxon>Comamonas</taxon>
    </lineage>
</organism>
<name>A0A6N1WZW1_9BURK</name>